<dbReference type="EMBL" id="BMJJ01000018">
    <property type="protein sequence ID" value="GGD41585.1"/>
    <property type="molecule type" value="Genomic_DNA"/>
</dbReference>
<comment type="function">
    <text evidence="8">Involved in the transmission of sensory signals from the chemoreceptors to the flagellar motors. CheA is autophosphorylated; it can transfer its phosphate group to either CheB or CheY.</text>
</comment>
<dbReference type="Pfam" id="PF02518">
    <property type="entry name" value="HATPase_c"/>
    <property type="match status" value="1"/>
</dbReference>
<evidence type="ECO:0000256" key="8">
    <source>
        <dbReference type="ARBA" id="ARBA00035100"/>
    </source>
</evidence>
<dbReference type="SMART" id="SM01231">
    <property type="entry name" value="H-kinase_dim"/>
    <property type="match status" value="1"/>
</dbReference>
<dbReference type="SMART" id="SM00260">
    <property type="entry name" value="CheW"/>
    <property type="match status" value="1"/>
</dbReference>
<evidence type="ECO:0000259" key="11">
    <source>
        <dbReference type="PROSITE" id="PS50851"/>
    </source>
</evidence>
<dbReference type="InterPro" id="IPR008207">
    <property type="entry name" value="Sig_transdc_His_kin_Hpt_dom"/>
</dbReference>
<feature type="domain" description="CheW-like" evidence="11">
    <location>
        <begin position="750"/>
        <end position="881"/>
    </location>
</feature>
<dbReference type="InterPro" id="IPR036641">
    <property type="entry name" value="HPT_dom_sf"/>
</dbReference>
<evidence type="ECO:0000256" key="7">
    <source>
        <dbReference type="ARBA" id="ARBA00023012"/>
    </source>
</evidence>
<evidence type="ECO:0000256" key="4">
    <source>
        <dbReference type="ARBA" id="ARBA00022553"/>
    </source>
</evidence>
<dbReference type="PANTHER" id="PTHR43395">
    <property type="entry name" value="SENSOR HISTIDINE KINASE CHEA"/>
    <property type="match status" value="1"/>
</dbReference>
<evidence type="ECO:0000259" key="12">
    <source>
        <dbReference type="PROSITE" id="PS50894"/>
    </source>
</evidence>
<dbReference type="AlphaFoldDB" id="A0A916YFS1"/>
<dbReference type="GO" id="GO:0006935">
    <property type="term" value="P:chemotaxis"/>
    <property type="evidence" value="ECO:0007669"/>
    <property type="project" value="InterPro"/>
</dbReference>
<dbReference type="InterPro" id="IPR036061">
    <property type="entry name" value="CheW-like_dom_sf"/>
</dbReference>
<evidence type="ECO:0000256" key="3">
    <source>
        <dbReference type="ARBA" id="ARBA00021495"/>
    </source>
</evidence>
<comment type="catalytic activity">
    <reaction evidence="1">
        <text>ATP + protein L-histidine = ADP + protein N-phospho-L-histidine.</text>
        <dbReference type="EC" id="2.7.13.3"/>
    </reaction>
</comment>
<dbReference type="InterPro" id="IPR003594">
    <property type="entry name" value="HATPase_dom"/>
</dbReference>
<gene>
    <name evidence="13" type="ORF">GCM10011335_50310</name>
</gene>
<dbReference type="InterPro" id="IPR004105">
    <property type="entry name" value="CheA-like_dim"/>
</dbReference>
<dbReference type="Proteomes" id="UP000613160">
    <property type="component" value="Unassembled WGS sequence"/>
</dbReference>
<protein>
    <recommendedName>
        <fullName evidence="3">Chemotaxis protein CheA</fullName>
        <ecNumber evidence="2">2.7.13.3</ecNumber>
    </recommendedName>
</protein>
<dbReference type="InterPro" id="IPR051315">
    <property type="entry name" value="Bact_Chemotaxis_CheA"/>
</dbReference>
<dbReference type="Gene3D" id="3.30.565.10">
    <property type="entry name" value="Histidine kinase-like ATPase, C-terminal domain"/>
    <property type="match status" value="1"/>
</dbReference>
<dbReference type="SMART" id="SM00073">
    <property type="entry name" value="HPT"/>
    <property type="match status" value="1"/>
</dbReference>
<keyword evidence="5" id="KW-0808">Transferase</keyword>
<feature type="domain" description="Histidine kinase" evidence="10">
    <location>
        <begin position="546"/>
        <end position="748"/>
    </location>
</feature>
<proteinExistence type="predicted"/>
<dbReference type="SMART" id="SM00387">
    <property type="entry name" value="HATPase_c"/>
    <property type="match status" value="1"/>
</dbReference>
<feature type="modified residue" description="Phosphohistidine" evidence="9">
    <location>
        <position position="44"/>
    </location>
</feature>
<dbReference type="Gene3D" id="1.10.287.560">
    <property type="entry name" value="Histidine kinase CheA-like, homodimeric domain"/>
    <property type="match status" value="1"/>
</dbReference>
<dbReference type="Gene3D" id="1.20.120.160">
    <property type="entry name" value="HPT domain"/>
    <property type="match status" value="1"/>
</dbReference>
<evidence type="ECO:0000256" key="5">
    <source>
        <dbReference type="ARBA" id="ARBA00022679"/>
    </source>
</evidence>
<evidence type="ECO:0000256" key="6">
    <source>
        <dbReference type="ARBA" id="ARBA00022777"/>
    </source>
</evidence>
<dbReference type="Pfam" id="PF02895">
    <property type="entry name" value="H-kinase_dim"/>
    <property type="match status" value="1"/>
</dbReference>
<keyword evidence="7" id="KW-0902">Two-component regulatory system</keyword>
<name>A0A916YFS1_9HYPH</name>
<dbReference type="FunFam" id="3.30.565.10:FF:000016">
    <property type="entry name" value="Chemotaxis protein CheA, putative"/>
    <property type="match status" value="1"/>
</dbReference>
<dbReference type="InterPro" id="IPR005467">
    <property type="entry name" value="His_kinase_dom"/>
</dbReference>
<dbReference type="PROSITE" id="PS50894">
    <property type="entry name" value="HPT"/>
    <property type="match status" value="1"/>
</dbReference>
<keyword evidence="14" id="KW-1185">Reference proteome</keyword>
<evidence type="ECO:0000256" key="2">
    <source>
        <dbReference type="ARBA" id="ARBA00012438"/>
    </source>
</evidence>
<dbReference type="SUPFAM" id="SSF47384">
    <property type="entry name" value="Homodimeric domain of signal transducing histidine kinase"/>
    <property type="match status" value="1"/>
</dbReference>
<dbReference type="CDD" id="cd00088">
    <property type="entry name" value="HPT"/>
    <property type="match status" value="1"/>
</dbReference>
<accession>A0A916YFS1</accession>
<dbReference type="PRINTS" id="PR00344">
    <property type="entry name" value="BCTRLSENSOR"/>
</dbReference>
<dbReference type="PROSITE" id="PS50109">
    <property type="entry name" value="HIS_KIN"/>
    <property type="match status" value="1"/>
</dbReference>
<evidence type="ECO:0000256" key="9">
    <source>
        <dbReference type="PROSITE-ProRule" id="PRU00110"/>
    </source>
</evidence>
<evidence type="ECO:0000313" key="14">
    <source>
        <dbReference type="Proteomes" id="UP000613160"/>
    </source>
</evidence>
<evidence type="ECO:0000256" key="1">
    <source>
        <dbReference type="ARBA" id="ARBA00000085"/>
    </source>
</evidence>
<keyword evidence="4 9" id="KW-0597">Phosphoprotein</keyword>
<dbReference type="Pfam" id="PF01627">
    <property type="entry name" value="Hpt"/>
    <property type="match status" value="1"/>
</dbReference>
<evidence type="ECO:0000313" key="13">
    <source>
        <dbReference type="EMBL" id="GGD41585.1"/>
    </source>
</evidence>
<dbReference type="InterPro" id="IPR004358">
    <property type="entry name" value="Sig_transdc_His_kin-like_C"/>
</dbReference>
<dbReference type="SUPFAM" id="SSF55874">
    <property type="entry name" value="ATPase domain of HSP90 chaperone/DNA topoisomerase II/histidine kinase"/>
    <property type="match status" value="1"/>
</dbReference>
<sequence>MNPLLAQFIPEARDLLDQAGAGMLVLERNASSDTAVNDVFRAVHTLKGSSGLFDVGPLTRLVHAAEDLLGEVRLGHLSVTGEIIDQLLESLDLVGSWIDALEQRHVLPGDAEAEMAKRVALLRHWLSETEPNAAAPAELAPHLRLPPDWLVHFPEETRAALYCNRTSENLLAWSFEPDEGCFFRGDDPVAMVRQSPGLLAVRVLPRDGAFPDFESWDPLTSVLRFEILSDASRATIDEHMRYVAEMVEIREIGFADLAIPTGRRAGGPVFADFGSIARAHLAKGDLPALRNAASTLLGMVAPACLQAAALRWCLVLTQEPESTDLDALARMTEAAATGELPPKREADLVAEGPPATSPPRAGAVQPDHALCARLAREQATVLETPPAPGIAQGRLEAVAKVLTHLGRATGRPVDAAVAEAMAAQARSGDLSGLHAIAARLADPTATADPSEPVVEAKPAAAAFAAAAVAPAPAPSGDEPAPAAAAGDGKAIARVLRIDQAKIDSIMNFVAELIVAKNGLSYLATRAEHVHGARAVAREIKEHFAVIDRITQDLQVGIMSVRMMPVGQVFQRFPRLVRDISRKLDKKINLVIEGEDTEADKNVLESLADPLIHMVRNSLDHGIETPEDRRAAGKSEAGTLKITARHEGDFVVIEVRDDGKGIDPETVKQKACDLGLITAERSAQMSDEEACNLVFAAGFSTKEEISDLSGRGVGMDVVRSAVVKAGGDVALRSTLGVGTSVIVRLPLTMAVTQIVTIDCCGRLFGVPMDQVVETVRVARSQIHRLKTMETFVLRDTIIPMARLRSLMNLVPLEEEAVPTEEAVMVAQVGGERVGVVVDGFRERMEVIVKPLEGVLEGMAGFSGTTLLGDGQVLLILDLQEML</sequence>
<organism evidence="13 14">
    <name type="scientific">Aureimonas glaciei</name>
    <dbReference type="NCBI Taxonomy" id="1776957"/>
    <lineage>
        <taxon>Bacteria</taxon>
        <taxon>Pseudomonadati</taxon>
        <taxon>Pseudomonadota</taxon>
        <taxon>Alphaproteobacteria</taxon>
        <taxon>Hyphomicrobiales</taxon>
        <taxon>Aurantimonadaceae</taxon>
        <taxon>Aureimonas</taxon>
    </lineage>
</organism>
<reference evidence="13" key="2">
    <citation type="submission" date="2020-09" db="EMBL/GenBank/DDBJ databases">
        <authorList>
            <person name="Sun Q."/>
            <person name="Zhou Y."/>
        </authorList>
    </citation>
    <scope>NUCLEOTIDE SEQUENCE</scope>
    <source>
        <strain evidence="13">CGMCC 1.15493</strain>
    </source>
</reference>
<dbReference type="EC" id="2.7.13.3" evidence="2"/>
<comment type="caution">
    <text evidence="13">The sequence shown here is derived from an EMBL/GenBank/DDBJ whole genome shotgun (WGS) entry which is preliminary data.</text>
</comment>
<dbReference type="Pfam" id="PF01584">
    <property type="entry name" value="CheW"/>
    <property type="match status" value="1"/>
</dbReference>
<dbReference type="Gene3D" id="2.30.30.40">
    <property type="entry name" value="SH3 Domains"/>
    <property type="match status" value="1"/>
</dbReference>
<dbReference type="PROSITE" id="PS50851">
    <property type="entry name" value="CHEW"/>
    <property type="match status" value="1"/>
</dbReference>
<dbReference type="InterPro" id="IPR002545">
    <property type="entry name" value="CheW-lke_dom"/>
</dbReference>
<reference evidence="13" key="1">
    <citation type="journal article" date="2014" name="Int. J. Syst. Evol. Microbiol.">
        <title>Complete genome sequence of Corynebacterium casei LMG S-19264T (=DSM 44701T), isolated from a smear-ripened cheese.</title>
        <authorList>
            <consortium name="US DOE Joint Genome Institute (JGI-PGF)"/>
            <person name="Walter F."/>
            <person name="Albersmeier A."/>
            <person name="Kalinowski J."/>
            <person name="Ruckert C."/>
        </authorList>
    </citation>
    <scope>NUCLEOTIDE SEQUENCE</scope>
    <source>
        <strain evidence="13">CGMCC 1.15493</strain>
    </source>
</reference>
<dbReference type="SUPFAM" id="SSF47226">
    <property type="entry name" value="Histidine-containing phosphotransfer domain, HPT domain"/>
    <property type="match status" value="1"/>
</dbReference>
<dbReference type="InterPro" id="IPR036890">
    <property type="entry name" value="HATPase_C_sf"/>
</dbReference>
<dbReference type="RefSeq" id="WP_188855189.1">
    <property type="nucleotide sequence ID" value="NZ_BMJJ01000018.1"/>
</dbReference>
<feature type="domain" description="HPt" evidence="12">
    <location>
        <begin position="1"/>
        <end position="101"/>
    </location>
</feature>
<keyword evidence="6" id="KW-0418">Kinase</keyword>
<dbReference type="InterPro" id="IPR036097">
    <property type="entry name" value="HisK_dim/P_sf"/>
</dbReference>
<dbReference type="CDD" id="cd16916">
    <property type="entry name" value="HATPase_CheA-like"/>
    <property type="match status" value="1"/>
</dbReference>
<evidence type="ECO:0000259" key="10">
    <source>
        <dbReference type="PROSITE" id="PS50109"/>
    </source>
</evidence>
<dbReference type="GO" id="GO:0000155">
    <property type="term" value="F:phosphorelay sensor kinase activity"/>
    <property type="evidence" value="ECO:0007669"/>
    <property type="project" value="InterPro"/>
</dbReference>
<dbReference type="SUPFAM" id="SSF50341">
    <property type="entry name" value="CheW-like"/>
    <property type="match status" value="1"/>
</dbReference>
<dbReference type="GO" id="GO:0005737">
    <property type="term" value="C:cytoplasm"/>
    <property type="evidence" value="ECO:0007669"/>
    <property type="project" value="InterPro"/>
</dbReference>
<dbReference type="InterPro" id="IPR037006">
    <property type="entry name" value="CheA-like_homodim_sf"/>
</dbReference>
<dbReference type="PANTHER" id="PTHR43395:SF1">
    <property type="entry name" value="CHEMOTAXIS PROTEIN CHEA"/>
    <property type="match status" value="1"/>
</dbReference>